<protein>
    <submittedName>
        <fullName evidence="1">Uncharacterized protein</fullName>
    </submittedName>
</protein>
<dbReference type="Proteomes" id="UP001358586">
    <property type="component" value="Chromosome 12"/>
</dbReference>
<organism evidence="1 2">
    <name type="scientific">Gossypium arboreum</name>
    <name type="common">Tree cotton</name>
    <name type="synonym">Gossypium nanking</name>
    <dbReference type="NCBI Taxonomy" id="29729"/>
    <lineage>
        <taxon>Eukaryota</taxon>
        <taxon>Viridiplantae</taxon>
        <taxon>Streptophyta</taxon>
        <taxon>Embryophyta</taxon>
        <taxon>Tracheophyta</taxon>
        <taxon>Spermatophyta</taxon>
        <taxon>Magnoliopsida</taxon>
        <taxon>eudicotyledons</taxon>
        <taxon>Gunneridae</taxon>
        <taxon>Pentapetalae</taxon>
        <taxon>rosids</taxon>
        <taxon>malvids</taxon>
        <taxon>Malvales</taxon>
        <taxon>Malvaceae</taxon>
        <taxon>Malvoideae</taxon>
        <taxon>Gossypium</taxon>
    </lineage>
</organism>
<comment type="caution">
    <text evidence="1">The sequence shown here is derived from an EMBL/GenBank/DDBJ whole genome shotgun (WGS) entry which is preliminary data.</text>
</comment>
<name>A0ABR0MM18_GOSAR</name>
<dbReference type="EMBL" id="JARKNE010000012">
    <property type="protein sequence ID" value="KAK5775034.1"/>
    <property type="molecule type" value="Genomic_DNA"/>
</dbReference>
<keyword evidence="2" id="KW-1185">Reference proteome</keyword>
<reference evidence="1 2" key="1">
    <citation type="submission" date="2023-03" db="EMBL/GenBank/DDBJ databases">
        <title>WGS of Gossypium arboreum.</title>
        <authorList>
            <person name="Yu D."/>
        </authorList>
    </citation>
    <scope>NUCLEOTIDE SEQUENCE [LARGE SCALE GENOMIC DNA]</scope>
    <source>
        <tissue evidence="1">Leaf</tissue>
    </source>
</reference>
<gene>
    <name evidence="1" type="ORF">PVK06_042901</name>
</gene>
<accession>A0ABR0MM18</accession>
<evidence type="ECO:0000313" key="2">
    <source>
        <dbReference type="Proteomes" id="UP001358586"/>
    </source>
</evidence>
<sequence length="75" mass="8596">MIRSFFISSAEVANWVIGRKSPDKKILSWKVVFANFPQKDDDLRISLPERMLFHTHESNGLGLTSSKGSLQQYLQ</sequence>
<proteinExistence type="predicted"/>
<evidence type="ECO:0000313" key="1">
    <source>
        <dbReference type="EMBL" id="KAK5775034.1"/>
    </source>
</evidence>